<evidence type="ECO:0000256" key="5">
    <source>
        <dbReference type="ARBA" id="ARBA00022884"/>
    </source>
</evidence>
<dbReference type="InterPro" id="IPR022711">
    <property type="entry name" value="RNase_Y_N"/>
</dbReference>
<dbReference type="CDD" id="cd22431">
    <property type="entry name" value="KH-I_RNaseY"/>
    <property type="match status" value="1"/>
</dbReference>
<dbReference type="NCBIfam" id="TIGR03319">
    <property type="entry name" value="RNase_Y"/>
    <property type="match status" value="1"/>
</dbReference>
<keyword evidence="1" id="KW-1003">Cell membrane</keyword>
<keyword evidence="1" id="KW-0472">Membrane</keyword>
<keyword evidence="2 6" id="KW-0540">Nuclease</keyword>
<comment type="similarity">
    <text evidence="6">Belongs to the RNase Y family.</text>
</comment>
<dbReference type="InterPro" id="IPR003607">
    <property type="entry name" value="HD/PDEase_dom"/>
</dbReference>
<dbReference type="SMART" id="SM00322">
    <property type="entry name" value="KH"/>
    <property type="match status" value="1"/>
</dbReference>
<dbReference type="InterPro" id="IPR004087">
    <property type="entry name" value="KH_dom"/>
</dbReference>
<dbReference type="Gene3D" id="1.10.3210.10">
    <property type="entry name" value="Hypothetical protein af1432"/>
    <property type="match status" value="1"/>
</dbReference>
<feature type="coiled-coil region" evidence="8">
    <location>
        <begin position="52"/>
        <end position="136"/>
    </location>
</feature>
<evidence type="ECO:0000256" key="2">
    <source>
        <dbReference type="ARBA" id="ARBA00022722"/>
    </source>
</evidence>
<dbReference type="InterPro" id="IPR004088">
    <property type="entry name" value="KH_dom_type_1"/>
</dbReference>
<evidence type="ECO:0000313" key="11">
    <source>
        <dbReference type="Proteomes" id="UP001059295"/>
    </source>
</evidence>
<evidence type="ECO:0000256" key="3">
    <source>
        <dbReference type="ARBA" id="ARBA00022759"/>
    </source>
</evidence>
<dbReference type="EMBL" id="CP102294">
    <property type="protein sequence ID" value="UWN56984.1"/>
    <property type="molecule type" value="Genomic_DNA"/>
</dbReference>
<dbReference type="InterPro" id="IPR006674">
    <property type="entry name" value="HD_domain"/>
</dbReference>
<dbReference type="SUPFAM" id="SSF54791">
    <property type="entry name" value="Eukaryotic type KH-domain (KH-domain type I)"/>
    <property type="match status" value="1"/>
</dbReference>
<dbReference type="NCBIfam" id="TIGR00277">
    <property type="entry name" value="HDIG"/>
    <property type="match status" value="1"/>
</dbReference>
<evidence type="ECO:0000256" key="4">
    <source>
        <dbReference type="ARBA" id="ARBA00022801"/>
    </source>
</evidence>
<dbReference type="EC" id="3.1.-.-" evidence="6 7"/>
<dbReference type="CDD" id="cd00077">
    <property type="entry name" value="HDc"/>
    <property type="match status" value="1"/>
</dbReference>
<keyword evidence="3 6" id="KW-0255">Endonuclease</keyword>
<keyword evidence="4 6" id="KW-0378">Hydrolase</keyword>
<dbReference type="InterPro" id="IPR017705">
    <property type="entry name" value="Ribonuclease_Y"/>
</dbReference>
<dbReference type="PROSITE" id="PS51831">
    <property type="entry name" value="HD"/>
    <property type="match status" value="1"/>
</dbReference>
<sequence>MDVLTIVIITLVTSAVAGYAASKIASKVVRKRGEKIIKEAEAEGEMIKKERILQAKEKFIQLKSEHDRAVNERNQKIAQSEQRAKQIESNLLAQQEELSKKTKEVNAAREHLDAQLQGVERRKEELDRKIKEQNVRLEQIGGLSSEEAKNILIENMKAEAKTEAMTYVNEVMEEAKMTAGKEAKKIVVQTIQRVATEAAIENSVTVFNIDSDEVKGRIIGREGRNIRALEAATGIEIIVDDTPEAIILSGFDPVRREIARLALHQLVTDGRIHPARIEEVVAKVQKQIEEEIIEAGKRTTIDLGIHGLHPELIRLIGKMKYRSSYGQNLLQHSREVANLCGIMAAELGLNAKLARRAGLLHDIGKVPDDEPELPHAIIGMKLAEKFKEKAEVTNAIGAHHDEIEMTNLISPIVQVCDAISGARPGARREVVESYIKRLKEMEEMALSYPGVMKTYAIQAGRELRVIVGSEKISDQQADSLSHDIAKKIQDEMTYPGQVKITVIRETRSISYAK</sequence>
<dbReference type="Pfam" id="PF01966">
    <property type="entry name" value="HD"/>
    <property type="match status" value="1"/>
</dbReference>
<dbReference type="HAMAP" id="MF_00335">
    <property type="entry name" value="RNase_Y"/>
    <property type="match status" value="1"/>
</dbReference>
<accession>A0ABY5V026</accession>
<evidence type="ECO:0000256" key="6">
    <source>
        <dbReference type="HAMAP-Rule" id="MF_00335"/>
    </source>
</evidence>
<evidence type="ECO:0000256" key="8">
    <source>
        <dbReference type="SAM" id="Coils"/>
    </source>
</evidence>
<dbReference type="Gene3D" id="3.30.1370.10">
    <property type="entry name" value="K Homology domain, type 1"/>
    <property type="match status" value="1"/>
</dbReference>
<dbReference type="RefSeq" id="WP_019245684.1">
    <property type="nucleotide sequence ID" value="NZ_CAPH01000009.1"/>
</dbReference>
<evidence type="ECO:0000259" key="9">
    <source>
        <dbReference type="PROSITE" id="PS51831"/>
    </source>
</evidence>
<dbReference type="InterPro" id="IPR006675">
    <property type="entry name" value="HDIG_dom"/>
</dbReference>
<dbReference type="PROSITE" id="PS50084">
    <property type="entry name" value="KH_TYPE_1"/>
    <property type="match status" value="1"/>
</dbReference>
<dbReference type="GeneID" id="82892082"/>
<dbReference type="InterPro" id="IPR036612">
    <property type="entry name" value="KH_dom_type_1_sf"/>
</dbReference>
<organism evidence="10 11">
    <name type="scientific">Alistipes ihumii AP11</name>
    <dbReference type="NCBI Taxonomy" id="1211813"/>
    <lineage>
        <taxon>Bacteria</taxon>
        <taxon>Pseudomonadati</taxon>
        <taxon>Bacteroidota</taxon>
        <taxon>Bacteroidia</taxon>
        <taxon>Bacteroidales</taxon>
        <taxon>Rikenellaceae</taxon>
        <taxon>Alistipes</taxon>
    </lineage>
</organism>
<dbReference type="PANTHER" id="PTHR12826:SF15">
    <property type="entry name" value="RIBONUCLEASE Y"/>
    <property type="match status" value="1"/>
</dbReference>
<keyword evidence="8" id="KW-0175">Coiled coil</keyword>
<proteinExistence type="inferred from homology"/>
<dbReference type="PANTHER" id="PTHR12826">
    <property type="entry name" value="RIBONUCLEASE Y"/>
    <property type="match status" value="1"/>
</dbReference>
<keyword evidence="5 6" id="KW-0694">RNA-binding</keyword>
<gene>
    <name evidence="6 10" type="primary">rny</name>
    <name evidence="10" type="ORF">NQ491_10070</name>
</gene>
<evidence type="ECO:0000313" key="10">
    <source>
        <dbReference type="EMBL" id="UWN56984.1"/>
    </source>
</evidence>
<dbReference type="SMART" id="SM00471">
    <property type="entry name" value="HDc"/>
    <property type="match status" value="1"/>
</dbReference>
<dbReference type="Pfam" id="PF12072">
    <property type="entry name" value="RNase_Y_N"/>
    <property type="match status" value="1"/>
</dbReference>
<protein>
    <recommendedName>
        <fullName evidence="6 7">Ribonuclease Y</fullName>
        <shortName evidence="6">RNase Y</shortName>
        <ecNumber evidence="6 7">3.1.-.-</ecNumber>
    </recommendedName>
</protein>
<evidence type="ECO:0000256" key="1">
    <source>
        <dbReference type="ARBA" id="ARBA00022475"/>
    </source>
</evidence>
<keyword evidence="11" id="KW-1185">Reference proteome</keyword>
<dbReference type="Pfam" id="PF00013">
    <property type="entry name" value="KH_1"/>
    <property type="match status" value="1"/>
</dbReference>
<reference evidence="10" key="1">
    <citation type="journal article" date="2022" name="Cell">
        <title>Design, construction, and in vivo augmentation of a complex gut microbiome.</title>
        <authorList>
            <person name="Cheng A.G."/>
            <person name="Ho P.Y."/>
            <person name="Aranda-Diaz A."/>
            <person name="Jain S."/>
            <person name="Yu F.B."/>
            <person name="Meng X."/>
            <person name="Wang M."/>
            <person name="Iakiviak M."/>
            <person name="Nagashima K."/>
            <person name="Zhao A."/>
            <person name="Murugkar P."/>
            <person name="Patil A."/>
            <person name="Atabakhsh K."/>
            <person name="Weakley A."/>
            <person name="Yan J."/>
            <person name="Brumbaugh A.R."/>
            <person name="Higginbottom S."/>
            <person name="Dimas A."/>
            <person name="Shiver A.L."/>
            <person name="Deutschbauer A."/>
            <person name="Neff N."/>
            <person name="Sonnenburg J.L."/>
            <person name="Huang K.C."/>
            <person name="Fischbach M.A."/>
        </authorList>
    </citation>
    <scope>NUCLEOTIDE SEQUENCE</scope>
    <source>
        <strain evidence="10">AP11</strain>
    </source>
</reference>
<name>A0ABY5V026_9BACT</name>
<feature type="domain" description="HD" evidence="9">
    <location>
        <begin position="329"/>
        <end position="422"/>
    </location>
</feature>
<comment type="function">
    <text evidence="6">Endoribonuclease that initiates mRNA decay.</text>
</comment>
<dbReference type="SUPFAM" id="SSF109604">
    <property type="entry name" value="HD-domain/PDEase-like"/>
    <property type="match status" value="1"/>
</dbReference>
<evidence type="ECO:0000256" key="7">
    <source>
        <dbReference type="NCBIfam" id="TIGR03319"/>
    </source>
</evidence>
<dbReference type="Proteomes" id="UP001059295">
    <property type="component" value="Chromosome"/>
</dbReference>